<dbReference type="PANTHER" id="PTHR45749:SF35">
    <property type="entry name" value="AC-LIKE TRANSPOSASE-RELATED"/>
    <property type="match status" value="1"/>
</dbReference>
<gene>
    <name evidence="1" type="ORF">PARMNEM_LOCUS16569</name>
</gene>
<protein>
    <recommendedName>
        <fullName evidence="3">DUF4371 domain-containing protein</fullName>
    </recommendedName>
</protein>
<dbReference type="Proteomes" id="UP001314205">
    <property type="component" value="Unassembled WGS sequence"/>
</dbReference>
<dbReference type="PANTHER" id="PTHR45749">
    <property type="match status" value="1"/>
</dbReference>
<dbReference type="EMBL" id="CAVLGL010000094">
    <property type="protein sequence ID" value="CAK1597333.1"/>
    <property type="molecule type" value="Genomic_DNA"/>
</dbReference>
<reference evidence="1 2" key="1">
    <citation type="submission" date="2023-11" db="EMBL/GenBank/DDBJ databases">
        <authorList>
            <person name="Hedman E."/>
            <person name="Englund M."/>
            <person name="Stromberg M."/>
            <person name="Nyberg Akerstrom W."/>
            <person name="Nylinder S."/>
            <person name="Jareborg N."/>
            <person name="Kallberg Y."/>
            <person name="Kronander E."/>
        </authorList>
    </citation>
    <scope>NUCLEOTIDE SEQUENCE [LARGE SCALE GENOMIC DNA]</scope>
</reference>
<dbReference type="AlphaFoldDB" id="A0AAV1LQI6"/>
<organism evidence="1 2">
    <name type="scientific">Parnassius mnemosyne</name>
    <name type="common">clouded apollo</name>
    <dbReference type="NCBI Taxonomy" id="213953"/>
    <lineage>
        <taxon>Eukaryota</taxon>
        <taxon>Metazoa</taxon>
        <taxon>Ecdysozoa</taxon>
        <taxon>Arthropoda</taxon>
        <taxon>Hexapoda</taxon>
        <taxon>Insecta</taxon>
        <taxon>Pterygota</taxon>
        <taxon>Neoptera</taxon>
        <taxon>Endopterygota</taxon>
        <taxon>Lepidoptera</taxon>
        <taxon>Glossata</taxon>
        <taxon>Ditrysia</taxon>
        <taxon>Papilionoidea</taxon>
        <taxon>Papilionidae</taxon>
        <taxon>Parnassiinae</taxon>
        <taxon>Parnassini</taxon>
        <taxon>Parnassius</taxon>
        <taxon>Driopa</taxon>
    </lineage>
</organism>
<accession>A0AAV1LQI6</accession>
<evidence type="ECO:0000313" key="2">
    <source>
        <dbReference type="Proteomes" id="UP001314205"/>
    </source>
</evidence>
<dbReference type="InterPro" id="IPR012337">
    <property type="entry name" value="RNaseH-like_sf"/>
</dbReference>
<sequence>MVRSSRYFSIILDCTPDTGHSAQISLVLRYVVLNTTSKKIEVKESFIAFNPIMDSTGKGIYTFVTEILKKLNLDIKNIRGQGFDNGANMKGQHVGLQKRILDANPRALFVPSAAHTLNLTVNDASKVSDATINFFNLVQELYNFFSSSTNRWDILRKNVPGLSIKPVSETRWSSRIDSIKPLKLYLIKVCESFLEVAEDNSIHIEARHKASSLLTSVQKFQFICGIIIWHDVLLHINIVSKQMQSATINIKVCQTYLKILVDHFQQYRSDQSFEEILVQAKEVALSLEIEEDFPPLPTVRRKFNPKLFDYEHRDETPHDPKTAFKICFFLKIIDQTLSSLKTDLTY</sequence>
<keyword evidence="2" id="KW-1185">Reference proteome</keyword>
<evidence type="ECO:0000313" key="1">
    <source>
        <dbReference type="EMBL" id="CAK1597333.1"/>
    </source>
</evidence>
<evidence type="ECO:0008006" key="3">
    <source>
        <dbReference type="Google" id="ProtNLM"/>
    </source>
</evidence>
<name>A0AAV1LQI6_9NEOP</name>
<dbReference type="SUPFAM" id="SSF53098">
    <property type="entry name" value="Ribonuclease H-like"/>
    <property type="match status" value="1"/>
</dbReference>
<proteinExistence type="predicted"/>
<comment type="caution">
    <text evidence="1">The sequence shown here is derived from an EMBL/GenBank/DDBJ whole genome shotgun (WGS) entry which is preliminary data.</text>
</comment>